<evidence type="ECO:0000313" key="4">
    <source>
        <dbReference type="Proteomes" id="UP001595772"/>
    </source>
</evidence>
<proteinExistence type="predicted"/>
<sequence length="289" mass="32749">MKKWLAFIMIINSCLFAFPNEGYSESTPEMQVHFIDVGQGDSILIQTPLNRIILIDGGPPESGEKIVSYLKQLHINKIDLLISTHPDIDHIGGLPMVMDNIEVDKILDTGKLHPTKTFANYINQIRKQKIPVQIAERNVPIEIDPLIKIDVWNAYERYKNNNKSSVVLKLTYRDVDFLFMSDVEQQQEKSFLKEYDVQAEIIKVAHHGSKTSSSLDFLKAVNPDVAILTYSKENDYGHPVNRVIENLYNVNAMIYSTAALGNIVINTDGMNYFVIPERNPVNKLMDAAG</sequence>
<organism evidence="3 4">
    <name type="scientific">Oceanobacillus longus</name>
    <dbReference type="NCBI Taxonomy" id="930120"/>
    <lineage>
        <taxon>Bacteria</taxon>
        <taxon>Bacillati</taxon>
        <taxon>Bacillota</taxon>
        <taxon>Bacilli</taxon>
        <taxon>Bacillales</taxon>
        <taxon>Bacillaceae</taxon>
        <taxon>Oceanobacillus</taxon>
    </lineage>
</organism>
<accession>A0ABV8H0Q4</accession>
<dbReference type="InterPro" id="IPR001279">
    <property type="entry name" value="Metallo-B-lactamas"/>
</dbReference>
<evidence type="ECO:0000256" key="1">
    <source>
        <dbReference type="SAM" id="SignalP"/>
    </source>
</evidence>
<protein>
    <submittedName>
        <fullName evidence="3">ComEC/Rec2 family competence protein</fullName>
    </submittedName>
</protein>
<dbReference type="PANTHER" id="PTHR30619">
    <property type="entry name" value="DNA INTERNALIZATION/COMPETENCE PROTEIN COMEC/REC2"/>
    <property type="match status" value="1"/>
</dbReference>
<evidence type="ECO:0000259" key="2">
    <source>
        <dbReference type="Pfam" id="PF00753"/>
    </source>
</evidence>
<dbReference type="Pfam" id="PF00753">
    <property type="entry name" value="Lactamase_B"/>
    <property type="match status" value="1"/>
</dbReference>
<dbReference type="Proteomes" id="UP001595772">
    <property type="component" value="Unassembled WGS sequence"/>
</dbReference>
<feature type="domain" description="Metallo-beta-lactamase" evidence="2">
    <location>
        <begin position="36"/>
        <end position="228"/>
    </location>
</feature>
<dbReference type="CDD" id="cd07731">
    <property type="entry name" value="ComA-like_MBL-fold"/>
    <property type="match status" value="1"/>
</dbReference>
<dbReference type="SUPFAM" id="SSF56281">
    <property type="entry name" value="Metallo-hydrolase/oxidoreductase"/>
    <property type="match status" value="1"/>
</dbReference>
<feature type="signal peptide" evidence="1">
    <location>
        <begin position="1"/>
        <end position="17"/>
    </location>
</feature>
<dbReference type="InterPro" id="IPR052159">
    <property type="entry name" value="Competence_DNA_uptake"/>
</dbReference>
<name>A0ABV8H0Q4_9BACI</name>
<feature type="chain" id="PRO_5047342278" evidence="1">
    <location>
        <begin position="18"/>
        <end position="289"/>
    </location>
</feature>
<dbReference type="InterPro" id="IPR035681">
    <property type="entry name" value="ComA-like_MBL"/>
</dbReference>
<dbReference type="EMBL" id="JBHSAO010000018">
    <property type="protein sequence ID" value="MFC4025728.1"/>
    <property type="molecule type" value="Genomic_DNA"/>
</dbReference>
<keyword evidence="1" id="KW-0732">Signal</keyword>
<comment type="caution">
    <text evidence="3">The sequence shown here is derived from an EMBL/GenBank/DDBJ whole genome shotgun (WGS) entry which is preliminary data.</text>
</comment>
<dbReference type="PANTHER" id="PTHR30619:SF7">
    <property type="entry name" value="BETA-LACTAMASE DOMAIN PROTEIN"/>
    <property type="match status" value="1"/>
</dbReference>
<dbReference type="Gene3D" id="3.60.15.10">
    <property type="entry name" value="Ribonuclease Z/Hydroxyacylglutathione hydrolase-like"/>
    <property type="match status" value="1"/>
</dbReference>
<keyword evidence="4" id="KW-1185">Reference proteome</keyword>
<gene>
    <name evidence="3" type="ORF">ACFOUV_18265</name>
</gene>
<reference evidence="4" key="1">
    <citation type="journal article" date="2019" name="Int. J. Syst. Evol. Microbiol.">
        <title>The Global Catalogue of Microorganisms (GCM) 10K type strain sequencing project: providing services to taxonomists for standard genome sequencing and annotation.</title>
        <authorList>
            <consortium name="The Broad Institute Genomics Platform"/>
            <consortium name="The Broad Institute Genome Sequencing Center for Infectious Disease"/>
            <person name="Wu L."/>
            <person name="Ma J."/>
        </authorList>
    </citation>
    <scope>NUCLEOTIDE SEQUENCE [LARGE SCALE GENOMIC DNA]</scope>
    <source>
        <strain evidence="4">IBRC-M 10703</strain>
    </source>
</reference>
<evidence type="ECO:0000313" key="3">
    <source>
        <dbReference type="EMBL" id="MFC4025728.1"/>
    </source>
</evidence>
<dbReference type="RefSeq" id="WP_379498214.1">
    <property type="nucleotide sequence ID" value="NZ_JBHSAO010000018.1"/>
</dbReference>
<dbReference type="InterPro" id="IPR036866">
    <property type="entry name" value="RibonucZ/Hydroxyglut_hydro"/>
</dbReference>